<dbReference type="PANTHER" id="PTHR32361">
    <property type="entry name" value="FERRIC/CUPRIC REDUCTASE TRANSMEMBRANE COMPONENT"/>
    <property type="match status" value="1"/>
</dbReference>
<reference evidence="11 12" key="1">
    <citation type="submission" date="2019-06" db="EMBL/GenBank/DDBJ databases">
        <title>Draft genome sequence of the filamentous fungus Phialemoniopsis curvata isolated from diesel fuel.</title>
        <authorList>
            <person name="Varaljay V.A."/>
            <person name="Lyon W.J."/>
            <person name="Crouch A.L."/>
            <person name="Drake C.E."/>
            <person name="Hollomon J.M."/>
            <person name="Nadeau L.J."/>
            <person name="Nunn H.S."/>
            <person name="Stevenson B.S."/>
            <person name="Bojanowski C.L."/>
            <person name="Crookes-Goodson W.J."/>
        </authorList>
    </citation>
    <scope>NUCLEOTIDE SEQUENCE [LARGE SCALE GENOMIC DNA]</scope>
    <source>
        <strain evidence="11 12">D216</strain>
    </source>
</reference>
<evidence type="ECO:0000259" key="10">
    <source>
        <dbReference type="PROSITE" id="PS51384"/>
    </source>
</evidence>
<sequence length="673" mass="74294">MASIVRRVTVLLEAAEQAVTVAEGVSPPFRMPPSREDLEYLQKLIGSIRLGRALTPTYNLVLLGLLLILTARHWREQRRDQRRWRARCITPAGEAKSPAVSSKVYEARNRQDTQLGSNSDSENESQATSSSSSSTLQGLATPPHAAKDAESAYVDLERLPLLGHRASINRNAISPGVLERSKRACAGWLARQPQPIPVIRRTLPSNATTLFVLGWFGVNVFYQMYGVPMGGKYLFDVADRASLIFMANLPLLYILAAKNQPIKLLTGRSYESLNIFHRRVGELMCFEALVHVAGLFTWRCAYAPEWLMEGSLDEFLLHRIVVVGLGAFFAYELLYLTSLGSFRQRWYELFLASHVSLQIIALVFAWLHHHTARPYVGIALAIFVIDRVIWRFRLKTVRMTADLDILEDGETLMLSADWDLPVIDPEKKDGSKSRTIISGWRPTDHIFLTVPALGRTHSLQAHPFTIASAAPPIAAWTGCGTGAAQPSHAWLNLLVRAQAGFTADLLAHARLHRRIEVRLDGPYGSRHALDLARASDTVIFVAGGSGIAVVFPLAAALLLQDAPRVAAGKKGQKVYLLWVTHSRAHRRWLPEERLDELADAGLRLVIPEPTAEAGRPDIRGLVDGWIADGAGRDDEVGVVVSGPDGMNRTVRNTCAAALGRGANLRVAVEKFGW</sequence>
<keyword evidence="6 9" id="KW-0472">Membrane</keyword>
<dbReference type="GO" id="GO:0005886">
    <property type="term" value="C:plasma membrane"/>
    <property type="evidence" value="ECO:0007669"/>
    <property type="project" value="TreeGrafter"/>
</dbReference>
<evidence type="ECO:0000256" key="2">
    <source>
        <dbReference type="ARBA" id="ARBA00022448"/>
    </source>
</evidence>
<dbReference type="SFLD" id="SFLDG01168">
    <property type="entry name" value="Ferric_reductase_subgroup_(FRE"/>
    <property type="match status" value="1"/>
</dbReference>
<feature type="transmembrane region" description="Helical" evidence="9">
    <location>
        <begin position="538"/>
        <end position="559"/>
    </location>
</feature>
<dbReference type="Proteomes" id="UP000319257">
    <property type="component" value="Unassembled WGS sequence"/>
</dbReference>
<dbReference type="PANTHER" id="PTHR32361:SF9">
    <property type="entry name" value="FERRIC REDUCTASE TRANSMEMBRANE COMPONENT 3-RELATED"/>
    <property type="match status" value="1"/>
</dbReference>
<dbReference type="SFLD" id="SFLDS00052">
    <property type="entry name" value="Ferric_Reductase_Domain"/>
    <property type="match status" value="1"/>
</dbReference>
<dbReference type="RefSeq" id="XP_030992134.1">
    <property type="nucleotide sequence ID" value="XM_031143519.1"/>
</dbReference>
<feature type="transmembrane region" description="Helical" evidence="9">
    <location>
        <begin position="316"/>
        <end position="334"/>
    </location>
</feature>
<comment type="caution">
    <text evidence="11">The sequence shown here is derived from an EMBL/GenBank/DDBJ whole genome shotgun (WGS) entry which is preliminary data.</text>
</comment>
<keyword evidence="3 9" id="KW-0812">Transmembrane</keyword>
<feature type="transmembrane region" description="Helical" evidence="9">
    <location>
        <begin position="372"/>
        <end position="390"/>
    </location>
</feature>
<accession>A0A507ARI9</accession>
<dbReference type="STRING" id="1093900.A0A507ARI9"/>
<dbReference type="Gene3D" id="3.40.50.80">
    <property type="entry name" value="Nucleotide-binding domain of ferredoxin-NADP reductase (FNR) module"/>
    <property type="match status" value="2"/>
</dbReference>
<dbReference type="GO" id="GO:0006879">
    <property type="term" value="P:intracellular iron ion homeostasis"/>
    <property type="evidence" value="ECO:0007669"/>
    <property type="project" value="TreeGrafter"/>
</dbReference>
<dbReference type="InterPro" id="IPR039261">
    <property type="entry name" value="FNR_nucleotide-bd"/>
</dbReference>
<keyword evidence="7" id="KW-0325">Glycoprotein</keyword>
<evidence type="ECO:0000256" key="5">
    <source>
        <dbReference type="ARBA" id="ARBA00023065"/>
    </source>
</evidence>
<dbReference type="OrthoDB" id="17725at2759"/>
<dbReference type="AlphaFoldDB" id="A0A507ARI9"/>
<dbReference type="InParanoid" id="A0A507ARI9"/>
<evidence type="ECO:0000313" key="11">
    <source>
        <dbReference type="EMBL" id="TPX10423.1"/>
    </source>
</evidence>
<dbReference type="CDD" id="cd06186">
    <property type="entry name" value="NOX_Duox_like_FAD_NADP"/>
    <property type="match status" value="1"/>
</dbReference>
<evidence type="ECO:0000256" key="6">
    <source>
        <dbReference type="ARBA" id="ARBA00023136"/>
    </source>
</evidence>
<evidence type="ECO:0000313" key="12">
    <source>
        <dbReference type="Proteomes" id="UP000319257"/>
    </source>
</evidence>
<feature type="transmembrane region" description="Helical" evidence="9">
    <location>
        <begin position="57"/>
        <end position="74"/>
    </location>
</feature>
<dbReference type="GO" id="GO:0000293">
    <property type="term" value="F:ferric-chelate reductase activity"/>
    <property type="evidence" value="ECO:0007669"/>
    <property type="project" value="TreeGrafter"/>
</dbReference>
<keyword evidence="2" id="KW-0813">Transport</keyword>
<keyword evidence="12" id="KW-1185">Reference proteome</keyword>
<evidence type="ECO:0000256" key="7">
    <source>
        <dbReference type="ARBA" id="ARBA00023180"/>
    </source>
</evidence>
<feature type="transmembrane region" description="Helical" evidence="9">
    <location>
        <begin position="346"/>
        <end position="366"/>
    </location>
</feature>
<evidence type="ECO:0000256" key="9">
    <source>
        <dbReference type="SAM" id="Phobius"/>
    </source>
</evidence>
<organism evidence="11 12">
    <name type="scientific">Thyridium curvatum</name>
    <dbReference type="NCBI Taxonomy" id="1093900"/>
    <lineage>
        <taxon>Eukaryota</taxon>
        <taxon>Fungi</taxon>
        <taxon>Dikarya</taxon>
        <taxon>Ascomycota</taxon>
        <taxon>Pezizomycotina</taxon>
        <taxon>Sordariomycetes</taxon>
        <taxon>Sordariomycetidae</taxon>
        <taxon>Thyridiales</taxon>
        <taxon>Thyridiaceae</taxon>
        <taxon>Thyridium</taxon>
    </lineage>
</organism>
<feature type="domain" description="FAD-binding FR-type" evidence="10">
    <location>
        <begin position="387"/>
        <end position="529"/>
    </location>
</feature>
<dbReference type="EMBL" id="SKBQ01000058">
    <property type="protein sequence ID" value="TPX10423.1"/>
    <property type="molecule type" value="Genomic_DNA"/>
</dbReference>
<feature type="compositionally biased region" description="Low complexity" evidence="8">
    <location>
        <begin position="124"/>
        <end position="134"/>
    </location>
</feature>
<dbReference type="InterPro" id="IPR051410">
    <property type="entry name" value="Ferric/Cupric_Reductase"/>
</dbReference>
<keyword evidence="5" id="KW-0406">Ion transport</keyword>
<dbReference type="InterPro" id="IPR013130">
    <property type="entry name" value="Fe3_Rdtase_TM_dom"/>
</dbReference>
<feature type="transmembrane region" description="Helical" evidence="9">
    <location>
        <begin position="237"/>
        <end position="256"/>
    </location>
</feature>
<dbReference type="GO" id="GO:0015677">
    <property type="term" value="P:copper ion import"/>
    <property type="evidence" value="ECO:0007669"/>
    <property type="project" value="TreeGrafter"/>
</dbReference>
<evidence type="ECO:0000256" key="4">
    <source>
        <dbReference type="ARBA" id="ARBA00022989"/>
    </source>
</evidence>
<gene>
    <name evidence="11" type="ORF">E0L32_008642</name>
</gene>
<dbReference type="GeneID" id="41976089"/>
<feature type="region of interest" description="Disordered" evidence="8">
    <location>
        <begin position="99"/>
        <end position="142"/>
    </location>
</feature>
<dbReference type="SUPFAM" id="SSF52343">
    <property type="entry name" value="Ferredoxin reductase-like, C-terminal NADP-linked domain"/>
    <property type="match status" value="1"/>
</dbReference>
<dbReference type="PROSITE" id="PS51384">
    <property type="entry name" value="FAD_FR"/>
    <property type="match status" value="1"/>
</dbReference>
<evidence type="ECO:0000256" key="3">
    <source>
        <dbReference type="ARBA" id="ARBA00022692"/>
    </source>
</evidence>
<feature type="transmembrane region" description="Helical" evidence="9">
    <location>
        <begin position="207"/>
        <end position="225"/>
    </location>
</feature>
<feature type="transmembrane region" description="Helical" evidence="9">
    <location>
        <begin position="276"/>
        <end position="296"/>
    </location>
</feature>
<proteinExistence type="predicted"/>
<dbReference type="Pfam" id="PF01794">
    <property type="entry name" value="Ferric_reduct"/>
    <property type="match status" value="1"/>
</dbReference>
<comment type="subcellular location">
    <subcellularLocation>
        <location evidence="1">Membrane</location>
        <topology evidence="1">Multi-pass membrane protein</topology>
    </subcellularLocation>
</comment>
<name>A0A507ARI9_9PEZI</name>
<protein>
    <recommendedName>
        <fullName evidence="10">FAD-binding FR-type domain-containing protein</fullName>
    </recommendedName>
</protein>
<keyword evidence="4 9" id="KW-1133">Transmembrane helix</keyword>
<evidence type="ECO:0000256" key="8">
    <source>
        <dbReference type="SAM" id="MobiDB-lite"/>
    </source>
</evidence>
<dbReference type="GO" id="GO:0006826">
    <property type="term" value="P:iron ion transport"/>
    <property type="evidence" value="ECO:0007669"/>
    <property type="project" value="TreeGrafter"/>
</dbReference>
<evidence type="ECO:0000256" key="1">
    <source>
        <dbReference type="ARBA" id="ARBA00004141"/>
    </source>
</evidence>
<dbReference type="InterPro" id="IPR017927">
    <property type="entry name" value="FAD-bd_FR_type"/>
</dbReference>